<organism evidence="2">
    <name type="scientific">Pseudo-nitzschia australis</name>
    <dbReference type="NCBI Taxonomy" id="44445"/>
    <lineage>
        <taxon>Eukaryota</taxon>
        <taxon>Sar</taxon>
        <taxon>Stramenopiles</taxon>
        <taxon>Ochrophyta</taxon>
        <taxon>Bacillariophyta</taxon>
        <taxon>Bacillariophyceae</taxon>
        <taxon>Bacillariophycidae</taxon>
        <taxon>Bacillariales</taxon>
        <taxon>Bacillariaceae</taxon>
        <taxon>Pseudo-nitzschia</taxon>
    </lineage>
</organism>
<evidence type="ECO:0000313" key="1">
    <source>
        <dbReference type="EMBL" id="CAE0728360.1"/>
    </source>
</evidence>
<evidence type="ECO:0000313" key="2">
    <source>
        <dbReference type="EMBL" id="CAE0728361.1"/>
    </source>
</evidence>
<accession>A0A6V0CUL0</accession>
<name>A0A6V0CUL0_9STRA</name>
<dbReference type="AlphaFoldDB" id="A0A6V0CUL0"/>
<proteinExistence type="predicted"/>
<dbReference type="EMBL" id="HBIX01031973">
    <property type="protein sequence ID" value="CAE0728360.1"/>
    <property type="molecule type" value="Transcribed_RNA"/>
</dbReference>
<reference evidence="2" key="1">
    <citation type="submission" date="2021-01" db="EMBL/GenBank/DDBJ databases">
        <authorList>
            <person name="Corre E."/>
            <person name="Pelletier E."/>
            <person name="Niang G."/>
            <person name="Scheremetjew M."/>
            <person name="Finn R."/>
            <person name="Kale V."/>
            <person name="Holt S."/>
            <person name="Cochrane G."/>
            <person name="Meng A."/>
            <person name="Brown T."/>
            <person name="Cohen L."/>
        </authorList>
    </citation>
    <scope>NUCLEOTIDE SEQUENCE</scope>
    <source>
        <strain evidence="2">10249 10 AB</strain>
    </source>
</reference>
<gene>
    <name evidence="1" type="ORF">PAUS00366_LOCUS21144</name>
    <name evidence="2" type="ORF">PAUS00366_LOCUS21145</name>
</gene>
<protein>
    <submittedName>
        <fullName evidence="2">Uncharacterized protein</fullName>
    </submittedName>
</protein>
<sequence length="152" mass="16913">MTLQLQYGIPTPQNMCIAISSYNVPLLFVLEYMETHCSDDNRPRLVHTNFRSKNAQFVLNASFQFHSRPSFVCYPSGGPTGSLTTQRGCVQARLDHVRRLSFHFTSLPARNTTVVTRGTTIGFGVELSACVVLCCVVLCCDPCFFSAFPFTS</sequence>
<dbReference type="EMBL" id="HBIX01031974">
    <property type="protein sequence ID" value="CAE0728361.1"/>
    <property type="molecule type" value="Transcribed_RNA"/>
</dbReference>